<dbReference type="GO" id="GO:0000160">
    <property type="term" value="P:phosphorelay signal transduction system"/>
    <property type="evidence" value="ECO:0007669"/>
    <property type="project" value="InterPro"/>
</dbReference>
<reference evidence="4 5" key="1">
    <citation type="submission" date="2017-06" db="EMBL/GenBank/DDBJ databases">
        <title>Sequencing and comparative analysis of myxobacterial genomes.</title>
        <authorList>
            <person name="Rupp O."/>
            <person name="Goesmann A."/>
            <person name="Sogaard-Andersen L."/>
        </authorList>
    </citation>
    <scope>NUCLEOTIDE SEQUENCE [LARGE SCALE GENOMIC DNA]</scope>
    <source>
        <strain evidence="4 5">DSM 52655</strain>
    </source>
</reference>
<sequence>MRSYLLLDDNLAFAENLAEILRDGGDEATVVTEGPRALSLAGTRRFDALLTDMKMPGMNGAQAVRHIRQVDPGLAVVVITAYPGEEELEAVRREGLLAVLPKPVPLAPLVSLLTHARRDGLVALIEGEPARDETLAEQLRSRGFSCVTARSVEDAEHLAGARLFAALVPPRRLGESECEALRWLRARFPTLPVFSEPVDLQTLLDTLERAHDSR</sequence>
<dbReference type="Gene3D" id="3.40.50.2300">
    <property type="match status" value="1"/>
</dbReference>
<dbReference type="SUPFAM" id="SSF52172">
    <property type="entry name" value="CheY-like"/>
    <property type="match status" value="2"/>
</dbReference>
<dbReference type="RefSeq" id="WP_095986492.1">
    <property type="nucleotide sequence ID" value="NZ_CP022098.1"/>
</dbReference>
<dbReference type="InterPro" id="IPR011006">
    <property type="entry name" value="CheY-like_superfamily"/>
</dbReference>
<evidence type="ECO:0000313" key="5">
    <source>
        <dbReference type="Proteomes" id="UP000217257"/>
    </source>
</evidence>
<dbReference type="InterPro" id="IPR001789">
    <property type="entry name" value="Sig_transdc_resp-reg_receiver"/>
</dbReference>
<evidence type="ECO:0000256" key="2">
    <source>
        <dbReference type="PROSITE-ProRule" id="PRU00169"/>
    </source>
</evidence>
<dbReference type="InterPro" id="IPR050595">
    <property type="entry name" value="Bact_response_regulator"/>
</dbReference>
<feature type="domain" description="Response regulatory" evidence="3">
    <location>
        <begin position="3"/>
        <end position="117"/>
    </location>
</feature>
<dbReference type="PANTHER" id="PTHR44591:SF21">
    <property type="entry name" value="TWO-COMPONENT RESPONSE REGULATOR"/>
    <property type="match status" value="1"/>
</dbReference>
<proteinExistence type="predicted"/>
<dbReference type="EMBL" id="CP022098">
    <property type="protein sequence ID" value="ATB38302.1"/>
    <property type="molecule type" value="Genomic_DNA"/>
</dbReference>
<dbReference type="AlphaFoldDB" id="A0A250J466"/>
<dbReference type="Proteomes" id="UP000217257">
    <property type="component" value="Chromosome"/>
</dbReference>
<accession>A0A250J466</accession>
<dbReference type="CDD" id="cd00156">
    <property type="entry name" value="REC"/>
    <property type="match status" value="1"/>
</dbReference>
<protein>
    <submittedName>
        <fullName evidence="4">Two-component system response regulator</fullName>
    </submittedName>
</protein>
<feature type="modified residue" description="4-aspartylphosphate" evidence="2">
    <location>
        <position position="52"/>
    </location>
</feature>
<evidence type="ECO:0000256" key="1">
    <source>
        <dbReference type="ARBA" id="ARBA00022553"/>
    </source>
</evidence>
<evidence type="ECO:0000259" key="3">
    <source>
        <dbReference type="PROSITE" id="PS50110"/>
    </source>
</evidence>
<dbReference type="PROSITE" id="PS50110">
    <property type="entry name" value="RESPONSE_REGULATORY"/>
    <property type="match status" value="1"/>
</dbReference>
<gene>
    <name evidence="4" type="ORF">CYFUS_003736</name>
</gene>
<name>A0A250J466_9BACT</name>
<keyword evidence="1 2" id="KW-0597">Phosphoprotein</keyword>
<dbReference type="SMART" id="SM00448">
    <property type="entry name" value="REC"/>
    <property type="match status" value="1"/>
</dbReference>
<evidence type="ECO:0000313" key="4">
    <source>
        <dbReference type="EMBL" id="ATB38302.1"/>
    </source>
</evidence>
<dbReference type="KEGG" id="cfus:CYFUS_003736"/>
<organism evidence="4 5">
    <name type="scientific">Cystobacter fuscus</name>
    <dbReference type="NCBI Taxonomy" id="43"/>
    <lineage>
        <taxon>Bacteria</taxon>
        <taxon>Pseudomonadati</taxon>
        <taxon>Myxococcota</taxon>
        <taxon>Myxococcia</taxon>
        <taxon>Myxococcales</taxon>
        <taxon>Cystobacterineae</taxon>
        <taxon>Archangiaceae</taxon>
        <taxon>Cystobacter</taxon>
    </lineage>
</organism>
<dbReference type="PANTHER" id="PTHR44591">
    <property type="entry name" value="STRESS RESPONSE REGULATOR PROTEIN 1"/>
    <property type="match status" value="1"/>
</dbReference>
<dbReference type="Pfam" id="PF00072">
    <property type="entry name" value="Response_reg"/>
    <property type="match status" value="1"/>
</dbReference>